<dbReference type="Proteomes" id="UP000663873">
    <property type="component" value="Unassembled WGS sequence"/>
</dbReference>
<keyword evidence="1" id="KW-0472">Membrane</keyword>
<evidence type="ECO:0000256" key="1">
    <source>
        <dbReference type="SAM" id="Phobius"/>
    </source>
</evidence>
<feature type="transmembrane region" description="Helical" evidence="1">
    <location>
        <begin position="43"/>
        <end position="65"/>
    </location>
</feature>
<reference evidence="2" key="1">
    <citation type="submission" date="2021-02" db="EMBL/GenBank/DDBJ databases">
        <authorList>
            <person name="Nowell W R."/>
        </authorList>
    </citation>
    <scope>NUCLEOTIDE SEQUENCE</scope>
</reference>
<keyword evidence="3" id="KW-1185">Reference proteome</keyword>
<proteinExistence type="predicted"/>
<keyword evidence="1" id="KW-1133">Transmembrane helix</keyword>
<evidence type="ECO:0000313" key="3">
    <source>
        <dbReference type="Proteomes" id="UP000663873"/>
    </source>
</evidence>
<dbReference type="AlphaFoldDB" id="A0A820YAX8"/>
<sequence length="93" mass="10637">MSRKTLETLTTLKCNQALMNDLTLLDLGRKKPDLPISGRRNTVLYVVTSLIVFYGGLTVTLRLFVWNSIRLYRWTNSHGRAHRTAISPEMNST</sequence>
<name>A0A820YAX8_9BILA</name>
<comment type="caution">
    <text evidence="2">The sequence shown here is derived from an EMBL/GenBank/DDBJ whole genome shotgun (WGS) entry which is preliminary data.</text>
</comment>
<protein>
    <submittedName>
        <fullName evidence="2">Uncharacterized protein</fullName>
    </submittedName>
</protein>
<accession>A0A820YAX8</accession>
<gene>
    <name evidence="2" type="ORF">UJA718_LOCUS28922</name>
</gene>
<keyword evidence="1" id="KW-0812">Transmembrane</keyword>
<organism evidence="2 3">
    <name type="scientific">Rotaria socialis</name>
    <dbReference type="NCBI Taxonomy" id="392032"/>
    <lineage>
        <taxon>Eukaryota</taxon>
        <taxon>Metazoa</taxon>
        <taxon>Spiralia</taxon>
        <taxon>Gnathifera</taxon>
        <taxon>Rotifera</taxon>
        <taxon>Eurotatoria</taxon>
        <taxon>Bdelloidea</taxon>
        <taxon>Philodinida</taxon>
        <taxon>Philodinidae</taxon>
        <taxon>Rotaria</taxon>
    </lineage>
</organism>
<evidence type="ECO:0000313" key="2">
    <source>
        <dbReference type="EMBL" id="CAF4543739.1"/>
    </source>
</evidence>
<dbReference type="EMBL" id="CAJOBP010008935">
    <property type="protein sequence ID" value="CAF4543739.1"/>
    <property type="molecule type" value="Genomic_DNA"/>
</dbReference>